<accession>X1LF40</accession>
<dbReference type="PANTHER" id="PTHR43174:SF2">
    <property type="entry name" value="UDP-N-ACETYLGLUCOSAMINE 2-EPIMERASE"/>
    <property type="match status" value="1"/>
</dbReference>
<dbReference type="GO" id="GO:0008761">
    <property type="term" value="F:UDP-N-acetylglucosamine 2-epimerase activity"/>
    <property type="evidence" value="ECO:0007669"/>
    <property type="project" value="UniProtKB-EC"/>
</dbReference>
<evidence type="ECO:0000313" key="5">
    <source>
        <dbReference type="EMBL" id="GAI00995.1"/>
    </source>
</evidence>
<comment type="caution">
    <text evidence="5">The sequence shown here is derived from an EMBL/GenBank/DDBJ whole genome shotgun (WGS) entry which is preliminary data.</text>
</comment>
<dbReference type="InterPro" id="IPR003331">
    <property type="entry name" value="UDP_GlcNAc_Epimerase_2_dom"/>
</dbReference>
<dbReference type="EC" id="5.1.3.14" evidence="3"/>
<dbReference type="InterPro" id="IPR029767">
    <property type="entry name" value="WecB-like"/>
</dbReference>
<dbReference type="SUPFAM" id="SSF53756">
    <property type="entry name" value="UDP-Glycosyltransferase/glycogen phosphorylase"/>
    <property type="match status" value="1"/>
</dbReference>
<organism evidence="5">
    <name type="scientific">marine sediment metagenome</name>
    <dbReference type="NCBI Taxonomy" id="412755"/>
    <lineage>
        <taxon>unclassified sequences</taxon>
        <taxon>metagenomes</taxon>
        <taxon>ecological metagenomes</taxon>
    </lineage>
</organism>
<dbReference type="EMBL" id="BARV01000654">
    <property type="protein sequence ID" value="GAI00995.1"/>
    <property type="molecule type" value="Genomic_DNA"/>
</dbReference>
<feature type="domain" description="UDP-N-acetylglucosamine 2-epimerase" evidence="4">
    <location>
        <begin position="33"/>
        <end position="368"/>
    </location>
</feature>
<evidence type="ECO:0000256" key="3">
    <source>
        <dbReference type="ARBA" id="ARBA00038858"/>
    </source>
</evidence>
<gene>
    <name evidence="5" type="ORF">S06H3_02290</name>
</gene>
<dbReference type="CDD" id="cd03786">
    <property type="entry name" value="GTB_UDP-GlcNAc_2-Epimerase"/>
    <property type="match status" value="1"/>
</dbReference>
<reference evidence="5" key="1">
    <citation type="journal article" date="2014" name="Front. Microbiol.">
        <title>High frequency of phylogenetically diverse reductive dehalogenase-homologous genes in deep subseafloor sedimentary metagenomes.</title>
        <authorList>
            <person name="Kawai M."/>
            <person name="Futagami T."/>
            <person name="Toyoda A."/>
            <person name="Takaki Y."/>
            <person name="Nishi S."/>
            <person name="Hori S."/>
            <person name="Arai W."/>
            <person name="Tsubouchi T."/>
            <person name="Morono Y."/>
            <person name="Uchiyama I."/>
            <person name="Ito T."/>
            <person name="Fujiyama A."/>
            <person name="Inagaki F."/>
            <person name="Takami H."/>
        </authorList>
    </citation>
    <scope>NUCLEOTIDE SEQUENCE</scope>
    <source>
        <strain evidence="5">Expedition CK06-06</strain>
    </source>
</reference>
<dbReference type="Pfam" id="PF02350">
    <property type="entry name" value="Epimerase_2"/>
    <property type="match status" value="1"/>
</dbReference>
<comment type="similarity">
    <text evidence="2">Belongs to the UDP-N-acetylglucosamine 2-epimerase family.</text>
</comment>
<dbReference type="PANTHER" id="PTHR43174">
    <property type="entry name" value="UDP-N-ACETYLGLUCOSAMINE 2-EPIMERASE"/>
    <property type="match status" value="1"/>
</dbReference>
<evidence type="ECO:0000259" key="4">
    <source>
        <dbReference type="Pfam" id="PF02350"/>
    </source>
</evidence>
<dbReference type="NCBIfam" id="TIGR00236">
    <property type="entry name" value="wecB"/>
    <property type="match status" value="1"/>
</dbReference>
<keyword evidence="1" id="KW-0413">Isomerase</keyword>
<proteinExistence type="inferred from homology"/>
<sequence length="385" mass="44383">MNKIKIALIFGTRPETIKMFPIISEIKKYPYLIELKIIVSGQHREMLDQMLKIFQINPDYDLNIMKKGQSLSHITKNSLLGIEKILKKERPSMVLVQGDTTTTFTGALAAFYQKIKIGHIEAGLRTNNKYYPFPEELNRHLTSVLADLHFAPTEKSCQNLLSEGVKRENVFVSGNTVIDSLFLMTKEHYIFREPLLRDVKIFEKKIILVTMHRRENWGRPLRETCQALIKLIKDHLDLSVIFPIHKNPEIRKIVNEILKSRKEVLLLDTLDYKDMVNLMSKSYIILTDSGGIQEEAPSLGKPVLVLRDETERPEAVEAGVVKLIGTNSKKIIKEVKELLDHKEKYLEMTRNINPYGDGKASERIVKKILYNFNLVNQSPDEFKAK</sequence>
<dbReference type="Gene3D" id="3.40.50.2000">
    <property type="entry name" value="Glycogen Phosphorylase B"/>
    <property type="match status" value="2"/>
</dbReference>
<dbReference type="AlphaFoldDB" id="X1LF40"/>
<evidence type="ECO:0000256" key="1">
    <source>
        <dbReference type="ARBA" id="ARBA00023235"/>
    </source>
</evidence>
<evidence type="ECO:0000256" key="2">
    <source>
        <dbReference type="ARBA" id="ARBA00038209"/>
    </source>
</evidence>
<name>X1LF40_9ZZZZ</name>
<protein>
    <recommendedName>
        <fullName evidence="3">UDP-N-acetylglucosamine 2-epimerase (non-hydrolyzing)</fullName>
        <ecNumber evidence="3">5.1.3.14</ecNumber>
    </recommendedName>
</protein>